<accession>A0A975BU52</accession>
<dbReference type="Proteomes" id="UP000663722">
    <property type="component" value="Chromosome"/>
</dbReference>
<evidence type="ECO:0000313" key="2">
    <source>
        <dbReference type="Proteomes" id="UP000663722"/>
    </source>
</evidence>
<dbReference type="Pfam" id="PF09720">
    <property type="entry name" value="Unstab_antitox"/>
    <property type="match status" value="1"/>
</dbReference>
<dbReference type="InterPro" id="IPR013406">
    <property type="entry name" value="CHP02574_addiction_mod"/>
</dbReference>
<keyword evidence="2" id="KW-1185">Reference proteome</keyword>
<evidence type="ECO:0000313" key="1">
    <source>
        <dbReference type="EMBL" id="QTA91789.1"/>
    </source>
</evidence>
<name>A0A975BU52_9BACT</name>
<dbReference type="KEGG" id="dmm:dnm_078630"/>
<dbReference type="EMBL" id="CP061800">
    <property type="protein sequence ID" value="QTA91789.1"/>
    <property type="molecule type" value="Genomic_DNA"/>
</dbReference>
<dbReference type="RefSeq" id="WP_207679417.1">
    <property type="nucleotide sequence ID" value="NZ_CP061800.1"/>
</dbReference>
<organism evidence="1 2">
    <name type="scientific">Desulfonema magnum</name>
    <dbReference type="NCBI Taxonomy" id="45655"/>
    <lineage>
        <taxon>Bacteria</taxon>
        <taxon>Pseudomonadati</taxon>
        <taxon>Thermodesulfobacteriota</taxon>
        <taxon>Desulfobacteria</taxon>
        <taxon>Desulfobacterales</taxon>
        <taxon>Desulfococcaceae</taxon>
        <taxon>Desulfonema</taxon>
    </lineage>
</organism>
<protein>
    <submittedName>
        <fullName evidence="1">Addiction module domain-containing protein, CHP02574</fullName>
    </submittedName>
</protein>
<dbReference type="NCBIfam" id="TIGR02574">
    <property type="entry name" value="stabl_TIGR02574"/>
    <property type="match status" value="1"/>
</dbReference>
<dbReference type="AlphaFoldDB" id="A0A975BU52"/>
<sequence>MEQMAVLSELKKFSTAEKIFILEELWDSISAEQESFGLTGEQMDELDRRVADYYSSPDDGCSWEDVKNRIRSMK</sequence>
<proteinExistence type="predicted"/>
<reference evidence="1" key="1">
    <citation type="journal article" date="2021" name="Microb. Physiol.">
        <title>Proteogenomic Insights into the Physiology of Marine, Sulfate-Reducing, Filamentous Desulfonema limicola and Desulfonema magnum.</title>
        <authorList>
            <person name="Schnaars V."/>
            <person name="Wohlbrand L."/>
            <person name="Scheve S."/>
            <person name="Hinrichs C."/>
            <person name="Reinhardt R."/>
            <person name="Rabus R."/>
        </authorList>
    </citation>
    <scope>NUCLEOTIDE SEQUENCE</scope>
    <source>
        <strain evidence="1">4be13</strain>
    </source>
</reference>
<gene>
    <name evidence="1" type="ORF">dnm_078630</name>
</gene>